<organism evidence="2 3">
    <name type="scientific">Cryptococcus floricola</name>
    <dbReference type="NCBI Taxonomy" id="2591691"/>
    <lineage>
        <taxon>Eukaryota</taxon>
        <taxon>Fungi</taxon>
        <taxon>Dikarya</taxon>
        <taxon>Basidiomycota</taxon>
        <taxon>Agaricomycotina</taxon>
        <taxon>Tremellomycetes</taxon>
        <taxon>Tremellales</taxon>
        <taxon>Cryptococcaceae</taxon>
        <taxon>Cryptococcus</taxon>
    </lineage>
</organism>
<proteinExistence type="predicted"/>
<gene>
    <name evidence="2" type="ORF">B9479_000692</name>
</gene>
<name>A0A5D3B3Z8_9TREE</name>
<dbReference type="AlphaFoldDB" id="A0A5D3B3Z8"/>
<feature type="compositionally biased region" description="Low complexity" evidence="1">
    <location>
        <begin position="269"/>
        <end position="287"/>
    </location>
</feature>
<sequence length="419" mass="46475">MPPSFPHAASVIDLSGDVFFTSQTPQEFMTLYSAYAPGNPASHLQRYDPHHPPTPSSPSHPRSTTRLSHPRYSIATCSGIIDDKQRYYVFGLPTDPDVARLRRQGWIVYDARWLVHSLKHGRTLPLAHWILSDAYLEQPIFLPARPETSQASSPETLVNPSPPCVGLPSSAIPFGPRTPKSPLPLKCLPCQQDFMTKPAVWSNDRPSGSPPTEQGSAGAKRKLVNDREEVAKSYSEYDTGRVTPPSIPRSTVIYPHNTKPAPKRRKLGPITIIPSSPTPSPSSTTATYHSPAIIPLSLPKSKPSKRTVYPPSKGRARYRKTGARSKPRGPASPDVFSAPPITRREKETECIVVEEDQGMAALSSDDSEWLEYQEKQGEGRESGEVPCFRYEDIVKILERGKAKRVKDWCHDRTEPCLTS</sequence>
<comment type="caution">
    <text evidence="2">The sequence shown here is derived from an EMBL/GenBank/DDBJ whole genome shotgun (WGS) entry which is preliminary data.</text>
</comment>
<dbReference type="EMBL" id="NIDF01000004">
    <property type="protein sequence ID" value="TYJ58485.1"/>
    <property type="molecule type" value="Genomic_DNA"/>
</dbReference>
<evidence type="ECO:0000313" key="2">
    <source>
        <dbReference type="EMBL" id="TYJ58485.1"/>
    </source>
</evidence>
<evidence type="ECO:0000313" key="3">
    <source>
        <dbReference type="Proteomes" id="UP000322245"/>
    </source>
</evidence>
<evidence type="ECO:0000256" key="1">
    <source>
        <dbReference type="SAM" id="MobiDB-lite"/>
    </source>
</evidence>
<feature type="compositionally biased region" description="Basic residues" evidence="1">
    <location>
        <begin position="314"/>
        <end position="327"/>
    </location>
</feature>
<dbReference type="Proteomes" id="UP000322245">
    <property type="component" value="Unassembled WGS sequence"/>
</dbReference>
<feature type="region of interest" description="Disordered" evidence="1">
    <location>
        <begin position="198"/>
        <end position="343"/>
    </location>
</feature>
<keyword evidence="3" id="KW-1185">Reference proteome</keyword>
<feature type="compositionally biased region" description="Polar residues" evidence="1">
    <location>
        <begin position="204"/>
        <end position="215"/>
    </location>
</feature>
<reference evidence="2 3" key="1">
    <citation type="submission" date="2017-05" db="EMBL/GenBank/DDBJ databases">
        <title>The Genome Sequence of Tsuchiyaea wingfieldii DSM 27421.</title>
        <authorList>
            <person name="Cuomo C."/>
            <person name="Passer A."/>
            <person name="Billmyre B."/>
            <person name="Heitman J."/>
        </authorList>
    </citation>
    <scope>NUCLEOTIDE SEQUENCE [LARGE SCALE GENOMIC DNA]</scope>
    <source>
        <strain evidence="2 3">DSM 27421</strain>
    </source>
</reference>
<accession>A0A5D3B3Z8</accession>
<feature type="region of interest" description="Disordered" evidence="1">
    <location>
        <begin position="42"/>
        <end position="68"/>
    </location>
</feature>
<protein>
    <submittedName>
        <fullName evidence="2">Uncharacterized protein</fullName>
    </submittedName>
</protein>